<organism evidence="2">
    <name type="scientific">uncultured Leptolyngbya sp</name>
    <dbReference type="NCBI Taxonomy" id="332963"/>
    <lineage>
        <taxon>Bacteria</taxon>
        <taxon>Bacillati</taxon>
        <taxon>Cyanobacteriota</taxon>
        <taxon>Cyanophyceae</taxon>
        <taxon>Leptolyngbyales</taxon>
        <taxon>Leptolyngbyaceae</taxon>
        <taxon>Leptolyngbya group</taxon>
        <taxon>Leptolyngbya</taxon>
        <taxon>environmental samples</taxon>
    </lineage>
</organism>
<accession>A0A6J4NUS5</accession>
<dbReference type="AlphaFoldDB" id="A0A6J4NUS5"/>
<dbReference type="Gene3D" id="3.90.70.10">
    <property type="entry name" value="Cysteine proteinases"/>
    <property type="match status" value="1"/>
</dbReference>
<feature type="domain" description="Peptidase C39-like" evidence="1">
    <location>
        <begin position="103"/>
        <end position="226"/>
    </location>
</feature>
<evidence type="ECO:0000259" key="1">
    <source>
        <dbReference type="Pfam" id="PF13529"/>
    </source>
</evidence>
<dbReference type="EMBL" id="CADCTY010001981">
    <property type="protein sequence ID" value="CAA9398063.1"/>
    <property type="molecule type" value="Genomic_DNA"/>
</dbReference>
<dbReference type="SUPFAM" id="SSF54001">
    <property type="entry name" value="Cysteine proteinases"/>
    <property type="match status" value="1"/>
</dbReference>
<name>A0A6J4NUS5_9CYAN</name>
<dbReference type="InterPro" id="IPR039564">
    <property type="entry name" value="Peptidase_C39-like"/>
</dbReference>
<proteinExistence type="predicted"/>
<protein>
    <recommendedName>
        <fullName evidence="1">Peptidase C39-like domain-containing protein</fullName>
    </recommendedName>
</protein>
<dbReference type="Pfam" id="PF13529">
    <property type="entry name" value="Peptidase_C39_2"/>
    <property type="match status" value="1"/>
</dbReference>
<gene>
    <name evidence="2" type="ORF">AVDCRST_MAG94-5759</name>
</gene>
<reference evidence="2" key="1">
    <citation type="submission" date="2020-02" db="EMBL/GenBank/DDBJ databases">
        <authorList>
            <person name="Meier V. D."/>
        </authorList>
    </citation>
    <scope>NUCLEOTIDE SEQUENCE</scope>
    <source>
        <strain evidence="2">AVDCRST_MAG94</strain>
    </source>
</reference>
<evidence type="ECO:0000313" key="2">
    <source>
        <dbReference type="EMBL" id="CAA9398063.1"/>
    </source>
</evidence>
<dbReference type="InterPro" id="IPR038765">
    <property type="entry name" value="Papain-like_cys_pep_sf"/>
</dbReference>
<sequence length="270" mass="30060">MRLKVVQNTTFKQSAADADKLPAKDKVSVAAGKVFELSSWKFVEKDHLKVAILGEVLGDPPRNTWHTYGYHVQLIDSKGKVAYSKPQPAPAPPPGALPKSKNLNIPYKSQLDNALNPTGACNVTSFAMVMAYFRIKQRTSAAQYEDELYRYMDGNGLSRHEPDDLARMARAYGIENNLTLRGSLADIRKAIAEGRPCIIHGYFTSFGHIVVVRGYNQSGFYVNDPYGEWTASGYLTDRSGQNLFYSNSLIQSKCSPEGSNYVWLHRLSKA</sequence>